<keyword evidence="8" id="KW-1185">Reference proteome</keyword>
<sequence>MKQRIIVMGGGVIGLASAFELASRGYEVAVLETGRCGGQASGAAAGMLAPYSENLESPDEFFRLCLESLQLYPAWQARVKEVSGCPFEYTESGSLYIVYHEADMLALESRRLWQREYGSSAAILEGDALFAREPQLSRQVRAALWTPEESHVYAPDYVKALEEGCRRLGVVIVEELAELEWVEQDGAVQVKARDGRVFLGDQLLVCTGAWAGKMSEQLGIVVPIRPIRGQICAYHTDGFAEPLHHMVFSSQGYLVQKESGPLVCGASEDMAGFDSSVTERGINRLMEWNKKMMPALAGETPFHRWAGLRPATQDGAPLIGRLADHPNVVLAAGHYRNGILLSPVTAKLAADIMDGGELPGWTGAFRPDRFGTVSTIA</sequence>
<evidence type="ECO:0000259" key="6">
    <source>
        <dbReference type="Pfam" id="PF01266"/>
    </source>
</evidence>
<feature type="domain" description="FAD dependent oxidoreductase" evidence="6">
    <location>
        <begin position="4"/>
        <end position="351"/>
    </location>
</feature>
<gene>
    <name evidence="7" type="primary">thiO</name>
    <name evidence="7" type="ORF">GCM10010917_36140</name>
</gene>
<dbReference type="Gene3D" id="3.50.50.60">
    <property type="entry name" value="FAD/NAD(P)-binding domain"/>
    <property type="match status" value="1"/>
</dbReference>
<evidence type="ECO:0000256" key="2">
    <source>
        <dbReference type="ARBA" id="ARBA00022977"/>
    </source>
</evidence>
<dbReference type="Proteomes" id="UP000609323">
    <property type="component" value="Unassembled WGS sequence"/>
</dbReference>
<keyword evidence="3" id="KW-0560">Oxidoreductase</keyword>
<dbReference type="PANTHER" id="PTHR13847:SF289">
    <property type="entry name" value="GLYCINE OXIDASE"/>
    <property type="match status" value="1"/>
</dbReference>
<dbReference type="EMBL" id="BMHF01000016">
    <property type="protein sequence ID" value="GGA47625.1"/>
    <property type="molecule type" value="Genomic_DNA"/>
</dbReference>
<keyword evidence="2" id="KW-0784">Thiamine biosynthesis</keyword>
<evidence type="ECO:0000256" key="1">
    <source>
        <dbReference type="ARBA" id="ARBA00004948"/>
    </source>
</evidence>
<evidence type="ECO:0000256" key="3">
    <source>
        <dbReference type="ARBA" id="ARBA00023002"/>
    </source>
</evidence>
<dbReference type="PANTHER" id="PTHR13847">
    <property type="entry name" value="SARCOSINE DEHYDROGENASE-RELATED"/>
    <property type="match status" value="1"/>
</dbReference>
<dbReference type="InterPro" id="IPR006076">
    <property type="entry name" value="FAD-dep_OxRdtase"/>
</dbReference>
<dbReference type="SUPFAM" id="SSF51905">
    <property type="entry name" value="FAD/NAD(P)-binding domain"/>
    <property type="match status" value="1"/>
</dbReference>
<reference evidence="8" key="1">
    <citation type="journal article" date="2019" name="Int. J. Syst. Evol. Microbiol.">
        <title>The Global Catalogue of Microorganisms (GCM) 10K type strain sequencing project: providing services to taxonomists for standard genome sequencing and annotation.</title>
        <authorList>
            <consortium name="The Broad Institute Genomics Platform"/>
            <consortium name="The Broad Institute Genome Sequencing Center for Infectious Disease"/>
            <person name="Wu L."/>
            <person name="Ma J."/>
        </authorList>
    </citation>
    <scope>NUCLEOTIDE SEQUENCE [LARGE SCALE GENOMIC DNA]</scope>
    <source>
        <strain evidence="8">CGMCC 1.15044</strain>
    </source>
</reference>
<name>A0ABQ1GP31_9BACL</name>
<evidence type="ECO:0000313" key="8">
    <source>
        <dbReference type="Proteomes" id="UP000609323"/>
    </source>
</evidence>
<dbReference type="Gene3D" id="3.30.9.10">
    <property type="entry name" value="D-Amino Acid Oxidase, subunit A, domain 2"/>
    <property type="match status" value="1"/>
</dbReference>
<evidence type="ECO:0000313" key="7">
    <source>
        <dbReference type="EMBL" id="GGA47625.1"/>
    </source>
</evidence>
<proteinExistence type="predicted"/>
<dbReference type="Pfam" id="PF01266">
    <property type="entry name" value="DAO"/>
    <property type="match status" value="1"/>
</dbReference>
<dbReference type="RefSeq" id="WP_094092743.1">
    <property type="nucleotide sequence ID" value="NZ_BMHF01000016.1"/>
</dbReference>
<evidence type="ECO:0000256" key="4">
    <source>
        <dbReference type="ARBA" id="ARBA00049872"/>
    </source>
</evidence>
<dbReference type="NCBIfam" id="TIGR02352">
    <property type="entry name" value="thiamin_ThiO"/>
    <property type="match status" value="1"/>
</dbReference>
<dbReference type="InterPro" id="IPR036188">
    <property type="entry name" value="FAD/NAD-bd_sf"/>
</dbReference>
<dbReference type="EC" id="1.4.3.19" evidence="5"/>
<comment type="pathway">
    <text evidence="1">Cofactor biosynthesis; thiamine diphosphate biosynthesis.</text>
</comment>
<comment type="caution">
    <text evidence="7">The sequence shown here is derived from an EMBL/GenBank/DDBJ whole genome shotgun (WGS) entry which is preliminary data.</text>
</comment>
<accession>A0ABQ1GP31</accession>
<organism evidence="7 8">
    <name type="scientific">Paenibacillus physcomitrellae</name>
    <dbReference type="NCBI Taxonomy" id="1619311"/>
    <lineage>
        <taxon>Bacteria</taxon>
        <taxon>Bacillati</taxon>
        <taxon>Bacillota</taxon>
        <taxon>Bacilli</taxon>
        <taxon>Bacillales</taxon>
        <taxon>Paenibacillaceae</taxon>
        <taxon>Paenibacillus</taxon>
    </lineage>
</organism>
<dbReference type="InterPro" id="IPR012727">
    <property type="entry name" value="Gly_oxidase_ThiO"/>
</dbReference>
<protein>
    <recommendedName>
        <fullName evidence="5">glycine oxidase</fullName>
        <ecNumber evidence="5">1.4.3.19</ecNumber>
    </recommendedName>
</protein>
<evidence type="ECO:0000256" key="5">
    <source>
        <dbReference type="ARBA" id="ARBA00050018"/>
    </source>
</evidence>
<comment type="catalytic activity">
    <reaction evidence="4">
        <text>glycine + O2 + H2O = glyoxylate + H2O2 + NH4(+)</text>
        <dbReference type="Rhea" id="RHEA:11532"/>
        <dbReference type="ChEBI" id="CHEBI:15377"/>
        <dbReference type="ChEBI" id="CHEBI:15379"/>
        <dbReference type="ChEBI" id="CHEBI:16240"/>
        <dbReference type="ChEBI" id="CHEBI:28938"/>
        <dbReference type="ChEBI" id="CHEBI:36655"/>
        <dbReference type="ChEBI" id="CHEBI:57305"/>
        <dbReference type="EC" id="1.4.3.19"/>
    </reaction>
</comment>
<dbReference type="SUPFAM" id="SSF54373">
    <property type="entry name" value="FAD-linked reductases, C-terminal domain"/>
    <property type="match status" value="1"/>
</dbReference>